<dbReference type="Pfam" id="PF00782">
    <property type="entry name" value="DSPc"/>
    <property type="match status" value="1"/>
</dbReference>
<feature type="domain" description="Tyrosine-protein phosphatase" evidence="3">
    <location>
        <begin position="35"/>
        <end position="195"/>
    </location>
</feature>
<dbReference type="GO" id="GO:0004721">
    <property type="term" value="F:phosphoprotein phosphatase activity"/>
    <property type="evidence" value="ECO:0007669"/>
    <property type="project" value="UniProtKB-KW"/>
</dbReference>
<dbReference type="PROSITE" id="PS50054">
    <property type="entry name" value="TYR_PHOSPHATASE_DUAL"/>
    <property type="match status" value="1"/>
</dbReference>
<protein>
    <submittedName>
        <fullName evidence="5">Phosphatases II</fullName>
    </submittedName>
</protein>
<dbReference type="Gene3D" id="3.90.190.10">
    <property type="entry name" value="Protein tyrosine phosphatase superfamily"/>
    <property type="match status" value="1"/>
</dbReference>
<dbReference type="InterPro" id="IPR029021">
    <property type="entry name" value="Prot-tyrosine_phosphatase-like"/>
</dbReference>
<dbReference type="InterPro" id="IPR020422">
    <property type="entry name" value="TYR_PHOSPHATASE_DUAL_dom"/>
</dbReference>
<name>A0A3G4ZUF3_9VIRU</name>
<evidence type="ECO:0000259" key="3">
    <source>
        <dbReference type="PROSITE" id="PS50054"/>
    </source>
</evidence>
<evidence type="ECO:0000313" key="5">
    <source>
        <dbReference type="EMBL" id="AYV78528.1"/>
    </source>
</evidence>
<feature type="domain" description="Tyrosine specific protein phosphatases" evidence="4">
    <location>
        <begin position="119"/>
        <end position="173"/>
    </location>
</feature>
<evidence type="ECO:0000259" key="4">
    <source>
        <dbReference type="PROSITE" id="PS50056"/>
    </source>
</evidence>
<dbReference type="InterPro" id="IPR000387">
    <property type="entry name" value="Tyr_Pase_dom"/>
</dbReference>
<keyword evidence="2" id="KW-0904">Protein phosphatase</keyword>
<dbReference type="SUPFAM" id="SSF52799">
    <property type="entry name" value="(Phosphotyrosine protein) phosphatases II"/>
    <property type="match status" value="1"/>
</dbReference>
<dbReference type="SMART" id="SM00195">
    <property type="entry name" value="DSPc"/>
    <property type="match status" value="1"/>
</dbReference>
<proteinExistence type="predicted"/>
<organism evidence="5">
    <name type="scientific">Edafosvirus sp</name>
    <dbReference type="NCBI Taxonomy" id="2487765"/>
    <lineage>
        <taxon>Viruses</taxon>
        <taxon>Varidnaviria</taxon>
        <taxon>Bamfordvirae</taxon>
        <taxon>Nucleocytoviricota</taxon>
        <taxon>Megaviricetes</taxon>
        <taxon>Imitervirales</taxon>
        <taxon>Mimiviridae</taxon>
        <taxon>Klosneuvirinae</taxon>
    </lineage>
</organism>
<keyword evidence="1" id="KW-0378">Hydrolase</keyword>
<dbReference type="PROSITE" id="PS50056">
    <property type="entry name" value="TYR_PHOSPHATASE_2"/>
    <property type="match status" value="1"/>
</dbReference>
<evidence type="ECO:0000256" key="1">
    <source>
        <dbReference type="ARBA" id="ARBA00022801"/>
    </source>
</evidence>
<gene>
    <name evidence="5" type="ORF">Edafosvirus17_4</name>
</gene>
<dbReference type="EMBL" id="MK072082">
    <property type="protein sequence ID" value="AYV78528.1"/>
    <property type="molecule type" value="Genomic_DNA"/>
</dbReference>
<sequence length="228" mass="26741">MKTFPCLGRREGKPCSKPTYFTFCNDDGCDPFDADFSIDPNHVVIVNNIDSAMDVNWRKESGITHVVSVCPLTYDEEMVIRPEHHFSHFIIPVQDDALEDLLIWLPRVVKWIQKALVPQHYENKFETICNDSPRVLIHCHVGMSRSVTVACAYVMRTTGMTPDEALHHVKWKRRIANPNPGFRRQLWSYHLTLEHAKAKRCQRFFHNIFERSVINIIVTYIFIPRRHR</sequence>
<dbReference type="CDD" id="cd14498">
    <property type="entry name" value="DSP"/>
    <property type="match status" value="1"/>
</dbReference>
<dbReference type="PANTHER" id="PTHR10159:SF519">
    <property type="entry name" value="DUAL SPECIFICITY PROTEIN PHOSPHATASE MPK3"/>
    <property type="match status" value="1"/>
</dbReference>
<dbReference type="PANTHER" id="PTHR10159">
    <property type="entry name" value="DUAL SPECIFICITY PROTEIN PHOSPHATASE"/>
    <property type="match status" value="1"/>
</dbReference>
<evidence type="ECO:0000256" key="2">
    <source>
        <dbReference type="ARBA" id="ARBA00022912"/>
    </source>
</evidence>
<accession>A0A3G4ZUF3</accession>
<dbReference type="InterPro" id="IPR000340">
    <property type="entry name" value="Dual-sp_phosphatase_cat-dom"/>
</dbReference>
<reference evidence="5" key="1">
    <citation type="submission" date="2018-10" db="EMBL/GenBank/DDBJ databases">
        <title>Hidden diversity of soil giant viruses.</title>
        <authorList>
            <person name="Schulz F."/>
            <person name="Alteio L."/>
            <person name="Goudeau D."/>
            <person name="Ryan E.M."/>
            <person name="Malmstrom R.R."/>
            <person name="Blanchard J."/>
            <person name="Woyke T."/>
        </authorList>
    </citation>
    <scope>NUCLEOTIDE SEQUENCE</scope>
    <source>
        <strain evidence="5">EDV1</strain>
    </source>
</reference>